<comment type="pathway">
    <text evidence="1 8">Amino-acid biosynthesis; L-tryptophan biosynthesis; L-tryptophan from chorismate: step 5/5.</text>
</comment>
<reference evidence="11" key="1">
    <citation type="submission" date="2016-09" db="EMBL/GenBank/DDBJ databases">
        <authorList>
            <person name="Koehorst J."/>
        </authorList>
    </citation>
    <scope>NUCLEOTIDE SEQUENCE [LARGE SCALE GENOMIC DNA]</scope>
</reference>
<feature type="active site" description="Proton acceptor" evidence="8">
    <location>
        <position position="60"/>
    </location>
</feature>
<comment type="function">
    <text evidence="8">The alpha subunit is responsible for the aldol cleavage of indoleglycerol phosphate to indole and glyceraldehyde 3-phosphate.</text>
</comment>
<evidence type="ECO:0000256" key="1">
    <source>
        <dbReference type="ARBA" id="ARBA00004733"/>
    </source>
</evidence>
<keyword evidence="6 8" id="KW-0456">Lyase</keyword>
<evidence type="ECO:0000313" key="11">
    <source>
        <dbReference type="Proteomes" id="UP000176204"/>
    </source>
</evidence>
<evidence type="ECO:0000256" key="8">
    <source>
        <dbReference type="HAMAP-Rule" id="MF_00131"/>
    </source>
</evidence>
<comment type="catalytic activity">
    <reaction evidence="7 8">
        <text>(1S,2R)-1-C-(indol-3-yl)glycerol 3-phosphate + L-serine = D-glyceraldehyde 3-phosphate + L-tryptophan + H2O</text>
        <dbReference type="Rhea" id="RHEA:10532"/>
        <dbReference type="ChEBI" id="CHEBI:15377"/>
        <dbReference type="ChEBI" id="CHEBI:33384"/>
        <dbReference type="ChEBI" id="CHEBI:57912"/>
        <dbReference type="ChEBI" id="CHEBI:58866"/>
        <dbReference type="ChEBI" id="CHEBI:59776"/>
        <dbReference type="EC" id="4.2.1.20"/>
    </reaction>
</comment>
<keyword evidence="4 8" id="KW-0822">Tryptophan biosynthesis</keyword>
<comment type="subunit">
    <text evidence="2 8">Tetramer of two alpha and two beta chains.</text>
</comment>
<feature type="active site" description="Proton acceptor" evidence="8">
    <location>
        <position position="49"/>
    </location>
</feature>
<accession>A0A1C7PDC5</accession>
<gene>
    <name evidence="8" type="primary">trpA</name>
    <name evidence="10" type="ORF">PYTT_1629</name>
</gene>
<dbReference type="PANTHER" id="PTHR43406">
    <property type="entry name" value="TRYPTOPHAN SYNTHASE, ALPHA CHAIN"/>
    <property type="match status" value="1"/>
</dbReference>
<dbReference type="Proteomes" id="UP000176204">
    <property type="component" value="Chromosome I"/>
</dbReference>
<dbReference type="HAMAP" id="MF_00131">
    <property type="entry name" value="Trp_synth_alpha"/>
    <property type="match status" value="1"/>
</dbReference>
<comment type="similarity">
    <text evidence="8 9">Belongs to the TrpA family.</text>
</comment>
<dbReference type="KEGG" id="agl:PYTT_1629"/>
<sequence length="256" mass="27308">MMSLQETIAAAREEGRLALIPFLTAGFPSPERFWDVLAEIDAAGADVIEIGVPFSDPVADGPVIEEASREALAQGVSLKWIIDGLLARKGQYRARLVLMGYVNPFMQYGYERLAKDAAEAGVCGFIVPDMPLEEAGEFRAAVKPHGISIVTLVGLNTSLERMQSYAAGAEGFVYIVSTLGTTGGTNNAIDHVADTVRNARQAFTLPLALGFGLKHPSQLDVLPPDARPDAAVFGSALLKHIADGLPVAEFFAPWKA</sequence>
<dbReference type="PATRIC" id="fig|1679444.3.peg.2480"/>
<evidence type="ECO:0000313" key="10">
    <source>
        <dbReference type="EMBL" id="SEH90972.1"/>
    </source>
</evidence>
<dbReference type="Pfam" id="PF00290">
    <property type="entry name" value="Trp_syntA"/>
    <property type="match status" value="1"/>
</dbReference>
<keyword evidence="11" id="KW-1185">Reference proteome</keyword>
<dbReference type="EMBL" id="LT629973">
    <property type="protein sequence ID" value="SEH90972.1"/>
    <property type="molecule type" value="Genomic_DNA"/>
</dbReference>
<evidence type="ECO:0000256" key="2">
    <source>
        <dbReference type="ARBA" id="ARBA00011270"/>
    </source>
</evidence>
<dbReference type="Gene3D" id="3.20.20.70">
    <property type="entry name" value="Aldolase class I"/>
    <property type="match status" value="1"/>
</dbReference>
<dbReference type="PANTHER" id="PTHR43406:SF1">
    <property type="entry name" value="TRYPTOPHAN SYNTHASE ALPHA CHAIN, CHLOROPLASTIC"/>
    <property type="match status" value="1"/>
</dbReference>
<evidence type="ECO:0000256" key="7">
    <source>
        <dbReference type="ARBA" id="ARBA00049047"/>
    </source>
</evidence>
<protein>
    <recommendedName>
        <fullName evidence="8">Tryptophan synthase alpha chain</fullName>
        <ecNumber evidence="8">4.2.1.20</ecNumber>
    </recommendedName>
</protein>
<evidence type="ECO:0000256" key="6">
    <source>
        <dbReference type="ARBA" id="ARBA00023239"/>
    </source>
</evidence>
<proteinExistence type="inferred from homology"/>
<evidence type="ECO:0000256" key="3">
    <source>
        <dbReference type="ARBA" id="ARBA00022605"/>
    </source>
</evidence>
<keyword evidence="3 8" id="KW-0028">Amino-acid biosynthesis</keyword>
<dbReference type="NCBIfam" id="TIGR00262">
    <property type="entry name" value="trpA"/>
    <property type="match status" value="1"/>
</dbReference>
<name>A0A1C7PDC5_9BACT</name>
<dbReference type="RefSeq" id="WP_067774346.1">
    <property type="nucleotide sequence ID" value="NZ_LIGX01000018.1"/>
</dbReference>
<dbReference type="PROSITE" id="PS00167">
    <property type="entry name" value="TRP_SYNTHASE_ALPHA"/>
    <property type="match status" value="1"/>
</dbReference>
<organism evidence="10 11">
    <name type="scientific">Akkermansia glycaniphila</name>
    <dbReference type="NCBI Taxonomy" id="1679444"/>
    <lineage>
        <taxon>Bacteria</taxon>
        <taxon>Pseudomonadati</taxon>
        <taxon>Verrucomicrobiota</taxon>
        <taxon>Verrucomicrobiia</taxon>
        <taxon>Verrucomicrobiales</taxon>
        <taxon>Akkermansiaceae</taxon>
        <taxon>Akkermansia</taxon>
    </lineage>
</organism>
<evidence type="ECO:0000256" key="5">
    <source>
        <dbReference type="ARBA" id="ARBA00023141"/>
    </source>
</evidence>
<dbReference type="STRING" id="1679444.PYTT_1629"/>
<dbReference type="UniPathway" id="UPA00035">
    <property type="reaction ID" value="UER00044"/>
</dbReference>
<dbReference type="InterPro" id="IPR018204">
    <property type="entry name" value="Trp_synthase_alpha_AS"/>
</dbReference>
<dbReference type="InterPro" id="IPR002028">
    <property type="entry name" value="Trp_synthase_suA"/>
</dbReference>
<dbReference type="GO" id="GO:0004834">
    <property type="term" value="F:tryptophan synthase activity"/>
    <property type="evidence" value="ECO:0007669"/>
    <property type="project" value="UniProtKB-UniRule"/>
</dbReference>
<dbReference type="InterPro" id="IPR013785">
    <property type="entry name" value="Aldolase_TIM"/>
</dbReference>
<dbReference type="GO" id="GO:0005829">
    <property type="term" value="C:cytosol"/>
    <property type="evidence" value="ECO:0007669"/>
    <property type="project" value="TreeGrafter"/>
</dbReference>
<dbReference type="EC" id="4.2.1.20" evidence="8"/>
<evidence type="ECO:0000256" key="9">
    <source>
        <dbReference type="RuleBase" id="RU003662"/>
    </source>
</evidence>
<evidence type="ECO:0000256" key="4">
    <source>
        <dbReference type="ARBA" id="ARBA00022822"/>
    </source>
</evidence>
<keyword evidence="5 8" id="KW-0057">Aromatic amino acid biosynthesis</keyword>
<dbReference type="InterPro" id="IPR011060">
    <property type="entry name" value="RibuloseP-bd_barrel"/>
</dbReference>
<dbReference type="OrthoDB" id="9804578at2"/>
<dbReference type="SUPFAM" id="SSF51366">
    <property type="entry name" value="Ribulose-phoshate binding barrel"/>
    <property type="match status" value="1"/>
</dbReference>
<dbReference type="AlphaFoldDB" id="A0A1C7PDC5"/>
<dbReference type="CDD" id="cd04724">
    <property type="entry name" value="Tryptophan_synthase_alpha"/>
    <property type="match status" value="1"/>
</dbReference>